<dbReference type="Proteomes" id="UP000305709">
    <property type="component" value="Unassembled WGS sequence"/>
</dbReference>
<feature type="domain" description="CheB-type methylesterase" evidence="16">
    <location>
        <begin position="14"/>
        <end position="201"/>
    </location>
</feature>
<evidence type="ECO:0000256" key="10">
    <source>
        <dbReference type="ARBA" id="ARBA00022777"/>
    </source>
</evidence>
<feature type="compositionally biased region" description="Polar residues" evidence="13">
    <location>
        <begin position="692"/>
        <end position="703"/>
    </location>
</feature>
<dbReference type="Pfam" id="PF07536">
    <property type="entry name" value="HWE_HK"/>
    <property type="match status" value="1"/>
</dbReference>
<feature type="domain" description="PAC" evidence="15">
    <location>
        <begin position="1106"/>
        <end position="1159"/>
    </location>
</feature>
<reference evidence="18 19" key="1">
    <citation type="submission" date="2019-06" db="EMBL/GenBank/DDBJ databases">
        <authorList>
            <person name="Jiang L."/>
        </authorList>
    </citation>
    <scope>NUCLEOTIDE SEQUENCE [LARGE SCALE GENOMIC DNA]</scope>
    <source>
        <strain evidence="18 19">YIM 48858</strain>
    </source>
</reference>
<feature type="region of interest" description="Disordered" evidence="13">
    <location>
        <begin position="61"/>
        <end position="85"/>
    </location>
</feature>
<evidence type="ECO:0000256" key="1">
    <source>
        <dbReference type="ARBA" id="ARBA00000085"/>
    </source>
</evidence>
<dbReference type="SUPFAM" id="SSF55781">
    <property type="entry name" value="GAF domain-like"/>
    <property type="match status" value="1"/>
</dbReference>
<dbReference type="InterPro" id="IPR013767">
    <property type="entry name" value="PAS_fold"/>
</dbReference>
<name>A0A5C4N8A2_9RHOB</name>
<dbReference type="Gene3D" id="3.30.450.40">
    <property type="match status" value="1"/>
</dbReference>
<dbReference type="SMART" id="SM00911">
    <property type="entry name" value="HWE_HK"/>
    <property type="match status" value="1"/>
</dbReference>
<dbReference type="GO" id="GO:0005737">
    <property type="term" value="C:cytoplasm"/>
    <property type="evidence" value="ECO:0007669"/>
    <property type="project" value="InterPro"/>
</dbReference>
<dbReference type="OrthoDB" id="9816309at2"/>
<feature type="domain" description="PAS" evidence="14">
    <location>
        <begin position="1032"/>
        <end position="1078"/>
    </location>
</feature>
<dbReference type="PRINTS" id="PR00996">
    <property type="entry name" value="CHERMTFRASE"/>
</dbReference>
<dbReference type="Pfam" id="PF01590">
    <property type="entry name" value="GAF"/>
    <property type="match status" value="1"/>
</dbReference>
<dbReference type="SMART" id="SM00138">
    <property type="entry name" value="MeTrc"/>
    <property type="match status" value="1"/>
</dbReference>
<dbReference type="InterPro" id="IPR000014">
    <property type="entry name" value="PAS"/>
</dbReference>
<dbReference type="SUPFAM" id="SSF57997">
    <property type="entry name" value="Tropomyosin"/>
    <property type="match status" value="1"/>
</dbReference>
<sequence length="1378" mass="152294">MNMSQNGDDEPKVPEPVLVALTASGAKTHSLEVLLTRLALREDAALVMVLQQREASDESALRKAAEAGGHELTEISDGARVEPGRTYLPPSGVLATVEGGRFRTQSTNQVPTQQGLIDSFLVSLAREWGRRAIAVALDGTNGDGTLGVQEVKAAGGLVLAEATAESEEGALAQSNEPAALADAVLPIDEITPRLQALLEELFEAPRAGAAPLSPDAPEAREALTAIAGLLRQKTGHDFHGYKRGTFLRRVQQRMQALTLESLPAYVETLRTSSTEAQDLFNDLLIGVTEFFRDTREWELLERQVVPRLFEGKGSHDALRVWVVGCSTGEEAYSLAILLAEARTRLDDPPTIQIFASDLDGRALAAARAGRYTDRIADQMTPERLGRWFLKEGDTYCVTKELREMCVFSQHSLIKDAPFSRLDLVSCRNLLIYLDAELQEQVIPLFHFALRPGGFLFLGNSENVSRHQSLFAPVESRSRIFHSLNGDSRPLVNFPFTPTDRRLPTQVQHPGSPPPAEPDRLETTDLTRWAEREAEHYAPAYVIVDAAHNVLHFSGNMGRYLAPSRGAASLNLHQLIHPGLRLDLRTALGRAAEEGQTATLGGLEFGADGHRLAVVLVVKPRQTAANDPAGFLVLFKEAVLRPENVRSGSVEPSADQGEHVQRLEDELRLTRDRLQSTIEELETTNEELKSSNEEYQSLNEELQSANEELETSKEELQSMNEELTTVNGELGHRVQELGHANSDLKNFLESTQIATLFLDNDLRVTNFTPASTDLFHLIGSDEGRPITHIKARIRYEEIESDARRVLRTLAPVEREVGDPATAFRYAVRVLPYRSTDNVIAGVVVTFVDVTASRQAEELLRASKERQAFLLRLSDALRAESDADALANRALRMLSDELRLDRCYVGVYRLNEDRGEFPYQVGNDRVPPLPDKVRLSDFPDALRVAFHRTLVIDDVAKAEGLTDTDRRNLSGLGLRAIVAASLRRGEKTPLWSIVAVSADPRRWTQGETALIEEVVERTWAAIERSRTEAALRESEERFRAIVETAQDHAIFTLDPQGRIETWPAGAQELFGWSAEEAMGELVDITFTAEDQEKGEPEKERREARENGHAPDVRWHKRKDGARIFIDGVTRPLPGPDGQIRGFLKVGQDVTERRATADRLQILVQELQHRTRNLLAVVSAISERTAAGADSLDDYLARFRARLNALGRVNALLSRLEARDRITFDQLILAELQAHGVVDSEGKGEQVQLRGPKGVRLRSSTVQTFALALHELATNALKYGALSRPDGHLDVTWDLTSPTGEHRLRVDWREDGVPLDLSPAGGPPPGGYGRRLIERALPHQLGAETTYELRPEGVRCTITVPVSSTGGESDASLDAVVAPRP</sequence>
<dbReference type="InterPro" id="IPR003018">
    <property type="entry name" value="GAF"/>
</dbReference>
<protein>
    <submittedName>
        <fullName evidence="18">PAS domain S-box protein</fullName>
    </submittedName>
</protein>
<dbReference type="Gene3D" id="3.30.565.10">
    <property type="entry name" value="Histidine kinase-like ATPase, C-terminal domain"/>
    <property type="match status" value="1"/>
</dbReference>
<dbReference type="Gene3D" id="3.30.450.20">
    <property type="entry name" value="PAS domain"/>
    <property type="match status" value="2"/>
</dbReference>
<keyword evidence="9" id="KW-0547">Nucleotide-binding</keyword>
<dbReference type="GO" id="GO:0008984">
    <property type="term" value="F:protein-glutamate methylesterase activity"/>
    <property type="evidence" value="ECO:0007669"/>
    <property type="project" value="InterPro"/>
</dbReference>
<feature type="compositionally biased region" description="Basic and acidic residues" evidence="13">
    <location>
        <begin position="61"/>
        <end position="83"/>
    </location>
</feature>
<comment type="caution">
    <text evidence="12">Lacks conserved residue(s) required for the propagation of feature annotation.</text>
</comment>
<dbReference type="Pfam" id="PF03705">
    <property type="entry name" value="CheR_N"/>
    <property type="match status" value="1"/>
</dbReference>
<dbReference type="Pfam" id="PF00989">
    <property type="entry name" value="PAS"/>
    <property type="match status" value="1"/>
</dbReference>
<dbReference type="InterPro" id="IPR022641">
    <property type="entry name" value="CheR_N"/>
</dbReference>
<keyword evidence="7" id="KW-0808">Transferase</keyword>
<dbReference type="PANTHER" id="PTHR24422">
    <property type="entry name" value="CHEMOTAXIS PROTEIN METHYLTRANSFERASE"/>
    <property type="match status" value="1"/>
</dbReference>
<evidence type="ECO:0000313" key="18">
    <source>
        <dbReference type="EMBL" id="TNC65392.1"/>
    </source>
</evidence>
<evidence type="ECO:0000259" key="16">
    <source>
        <dbReference type="PROSITE" id="PS50122"/>
    </source>
</evidence>
<evidence type="ECO:0000256" key="6">
    <source>
        <dbReference type="ARBA" id="ARBA00022643"/>
    </source>
</evidence>
<dbReference type="GO" id="GO:0008983">
    <property type="term" value="F:protein-glutamate O-methyltransferase activity"/>
    <property type="evidence" value="ECO:0007669"/>
    <property type="project" value="UniProtKB-EC"/>
</dbReference>
<dbReference type="SUPFAM" id="SSF52738">
    <property type="entry name" value="Methylesterase CheB, C-terminal domain"/>
    <property type="match status" value="1"/>
</dbReference>
<evidence type="ECO:0000256" key="13">
    <source>
        <dbReference type="SAM" id="MobiDB-lite"/>
    </source>
</evidence>
<dbReference type="SMART" id="SM00091">
    <property type="entry name" value="PAS"/>
    <property type="match status" value="3"/>
</dbReference>
<keyword evidence="5" id="KW-0285">Flavoprotein</keyword>
<feature type="region of interest" description="Disordered" evidence="13">
    <location>
        <begin position="498"/>
        <end position="520"/>
    </location>
</feature>
<dbReference type="GO" id="GO:0005524">
    <property type="term" value="F:ATP binding"/>
    <property type="evidence" value="ECO:0007669"/>
    <property type="project" value="UniProtKB-KW"/>
</dbReference>
<dbReference type="RefSeq" id="WP_139083033.1">
    <property type="nucleotide sequence ID" value="NZ_VDFV01000038.1"/>
</dbReference>
<dbReference type="InterPro" id="IPR029016">
    <property type="entry name" value="GAF-like_dom_sf"/>
</dbReference>
<keyword evidence="10" id="KW-0418">Kinase</keyword>
<gene>
    <name evidence="18" type="ORF">FHG71_17720</name>
</gene>
<dbReference type="GO" id="GO:0032259">
    <property type="term" value="P:methylation"/>
    <property type="evidence" value="ECO:0007669"/>
    <property type="project" value="UniProtKB-KW"/>
</dbReference>
<feature type="region of interest" description="Disordered" evidence="13">
    <location>
        <begin position="683"/>
        <end position="703"/>
    </location>
</feature>
<dbReference type="CDD" id="cd00130">
    <property type="entry name" value="PAS"/>
    <property type="match status" value="1"/>
</dbReference>
<keyword evidence="11" id="KW-0067">ATP-binding</keyword>
<feature type="region of interest" description="Disordered" evidence="13">
    <location>
        <begin position="1085"/>
        <end position="1107"/>
    </location>
</feature>
<evidence type="ECO:0000256" key="11">
    <source>
        <dbReference type="ARBA" id="ARBA00022840"/>
    </source>
</evidence>
<evidence type="ECO:0000256" key="12">
    <source>
        <dbReference type="PROSITE-ProRule" id="PRU00050"/>
    </source>
</evidence>
<dbReference type="InterPro" id="IPR035909">
    <property type="entry name" value="CheB_C"/>
</dbReference>
<dbReference type="InterPro" id="IPR036890">
    <property type="entry name" value="HATPase_C_sf"/>
</dbReference>
<proteinExistence type="predicted"/>
<feature type="domain" description="CheR-type methyltransferase" evidence="17">
    <location>
        <begin position="229"/>
        <end position="486"/>
    </location>
</feature>
<dbReference type="PANTHER" id="PTHR24422:SF27">
    <property type="entry name" value="PROTEIN-GLUTAMATE O-METHYLTRANSFERASE"/>
    <property type="match status" value="1"/>
</dbReference>
<dbReference type="InterPro" id="IPR000700">
    <property type="entry name" value="PAS-assoc_C"/>
</dbReference>
<feature type="compositionally biased region" description="Basic and acidic residues" evidence="13">
    <location>
        <begin position="1088"/>
        <end position="1107"/>
    </location>
</feature>
<dbReference type="InterPro" id="IPR035965">
    <property type="entry name" value="PAS-like_dom_sf"/>
</dbReference>
<dbReference type="NCBIfam" id="TIGR00229">
    <property type="entry name" value="sensory_box"/>
    <property type="match status" value="1"/>
</dbReference>
<evidence type="ECO:0000256" key="2">
    <source>
        <dbReference type="ARBA" id="ARBA00001541"/>
    </source>
</evidence>
<evidence type="ECO:0000259" key="14">
    <source>
        <dbReference type="PROSITE" id="PS50112"/>
    </source>
</evidence>
<dbReference type="PROSITE" id="PS50123">
    <property type="entry name" value="CHER"/>
    <property type="match status" value="1"/>
</dbReference>
<keyword evidence="4" id="KW-0489">Methyltransferase</keyword>
<evidence type="ECO:0000259" key="15">
    <source>
        <dbReference type="PROSITE" id="PS50113"/>
    </source>
</evidence>
<dbReference type="Pfam" id="PF01339">
    <property type="entry name" value="CheB_methylest"/>
    <property type="match status" value="1"/>
</dbReference>
<dbReference type="InterPro" id="IPR036804">
    <property type="entry name" value="CheR_N_sf"/>
</dbReference>
<organism evidence="18 19">
    <name type="scientific">Rubellimicrobium roseum</name>
    <dbReference type="NCBI Taxonomy" id="687525"/>
    <lineage>
        <taxon>Bacteria</taxon>
        <taxon>Pseudomonadati</taxon>
        <taxon>Pseudomonadota</taxon>
        <taxon>Alphaproteobacteria</taxon>
        <taxon>Rhodobacterales</taxon>
        <taxon>Roseobacteraceae</taxon>
        <taxon>Rubellimicrobium</taxon>
    </lineage>
</organism>
<evidence type="ECO:0000256" key="5">
    <source>
        <dbReference type="ARBA" id="ARBA00022630"/>
    </source>
</evidence>
<dbReference type="InterPro" id="IPR029063">
    <property type="entry name" value="SAM-dependent_MTases_sf"/>
</dbReference>
<dbReference type="InterPro" id="IPR011102">
    <property type="entry name" value="Sig_transdc_His_kinase_HWE"/>
</dbReference>
<dbReference type="SUPFAM" id="SSF47757">
    <property type="entry name" value="Chemotaxis receptor methyltransferase CheR, N-terminal domain"/>
    <property type="match status" value="1"/>
</dbReference>
<dbReference type="GO" id="GO:0004673">
    <property type="term" value="F:protein histidine kinase activity"/>
    <property type="evidence" value="ECO:0007669"/>
    <property type="project" value="UniProtKB-EC"/>
</dbReference>
<dbReference type="EMBL" id="VDFV01000038">
    <property type="protein sequence ID" value="TNC65392.1"/>
    <property type="molecule type" value="Genomic_DNA"/>
</dbReference>
<dbReference type="PROSITE" id="PS50113">
    <property type="entry name" value="PAC"/>
    <property type="match status" value="1"/>
</dbReference>
<dbReference type="PROSITE" id="PS50122">
    <property type="entry name" value="CHEB"/>
    <property type="match status" value="1"/>
</dbReference>
<keyword evidence="19" id="KW-1185">Reference proteome</keyword>
<comment type="catalytic activity">
    <reaction evidence="1">
        <text>ATP + protein L-histidine = ADP + protein N-phospho-L-histidine.</text>
        <dbReference type="EC" id="2.7.13.3"/>
    </reaction>
</comment>
<dbReference type="GO" id="GO:0006935">
    <property type="term" value="P:chemotaxis"/>
    <property type="evidence" value="ECO:0007669"/>
    <property type="project" value="InterPro"/>
</dbReference>
<keyword evidence="6" id="KW-0288">FMN</keyword>
<dbReference type="SUPFAM" id="SSF55785">
    <property type="entry name" value="PYP-like sensor domain (PAS domain)"/>
    <property type="match status" value="2"/>
</dbReference>
<evidence type="ECO:0000259" key="17">
    <source>
        <dbReference type="PROSITE" id="PS50123"/>
    </source>
</evidence>
<dbReference type="Gene3D" id="3.40.50.180">
    <property type="entry name" value="Methylesterase CheB, C-terminal domain"/>
    <property type="match status" value="1"/>
</dbReference>
<dbReference type="InterPro" id="IPR000780">
    <property type="entry name" value="CheR_MeTrfase"/>
</dbReference>
<dbReference type="Gene3D" id="3.40.50.150">
    <property type="entry name" value="Vaccinia Virus protein VP39"/>
    <property type="match status" value="1"/>
</dbReference>
<dbReference type="Pfam" id="PF13596">
    <property type="entry name" value="PAS_10"/>
    <property type="match status" value="1"/>
</dbReference>
<keyword evidence="8" id="KW-0949">S-adenosyl-L-methionine</keyword>
<dbReference type="Gene3D" id="1.10.287.620">
    <property type="entry name" value="Helix Hairpins"/>
    <property type="match status" value="1"/>
</dbReference>
<evidence type="ECO:0000256" key="4">
    <source>
        <dbReference type="ARBA" id="ARBA00022603"/>
    </source>
</evidence>
<dbReference type="GO" id="GO:0000156">
    <property type="term" value="F:phosphorelay response regulator activity"/>
    <property type="evidence" value="ECO:0007669"/>
    <property type="project" value="InterPro"/>
</dbReference>
<dbReference type="Pfam" id="PF01739">
    <property type="entry name" value="CheR"/>
    <property type="match status" value="1"/>
</dbReference>
<comment type="catalytic activity">
    <reaction evidence="2">
        <text>L-glutamyl-[protein] + S-adenosyl-L-methionine = [protein]-L-glutamate 5-O-methyl ester + S-adenosyl-L-homocysteine</text>
        <dbReference type="Rhea" id="RHEA:24452"/>
        <dbReference type="Rhea" id="RHEA-COMP:10208"/>
        <dbReference type="Rhea" id="RHEA-COMP:10311"/>
        <dbReference type="ChEBI" id="CHEBI:29973"/>
        <dbReference type="ChEBI" id="CHEBI:57856"/>
        <dbReference type="ChEBI" id="CHEBI:59789"/>
        <dbReference type="ChEBI" id="CHEBI:82795"/>
        <dbReference type="EC" id="2.1.1.80"/>
    </reaction>
</comment>
<dbReference type="InterPro" id="IPR050903">
    <property type="entry name" value="Bact_Chemotaxis_MeTrfase"/>
</dbReference>
<dbReference type="GO" id="GO:0006355">
    <property type="term" value="P:regulation of DNA-templated transcription"/>
    <property type="evidence" value="ECO:0007669"/>
    <property type="project" value="InterPro"/>
</dbReference>
<evidence type="ECO:0000256" key="7">
    <source>
        <dbReference type="ARBA" id="ARBA00022679"/>
    </source>
</evidence>
<evidence type="ECO:0000313" key="19">
    <source>
        <dbReference type="Proteomes" id="UP000305709"/>
    </source>
</evidence>
<dbReference type="InterPro" id="IPR022642">
    <property type="entry name" value="CheR_C"/>
</dbReference>
<dbReference type="SUPFAM" id="SSF53335">
    <property type="entry name" value="S-adenosyl-L-methionine-dependent methyltransferases"/>
    <property type="match status" value="1"/>
</dbReference>
<evidence type="ECO:0000256" key="3">
    <source>
        <dbReference type="ARBA" id="ARBA00022553"/>
    </source>
</evidence>
<dbReference type="SMART" id="SM00065">
    <property type="entry name" value="GAF"/>
    <property type="match status" value="1"/>
</dbReference>
<evidence type="ECO:0000256" key="8">
    <source>
        <dbReference type="ARBA" id="ARBA00022691"/>
    </source>
</evidence>
<dbReference type="InterPro" id="IPR000673">
    <property type="entry name" value="Sig_transdc_resp-reg_Me-estase"/>
</dbReference>
<evidence type="ECO:0000256" key="9">
    <source>
        <dbReference type="ARBA" id="ARBA00022741"/>
    </source>
</evidence>
<accession>A0A5C4N8A2</accession>
<dbReference type="Gene3D" id="1.10.155.10">
    <property type="entry name" value="Chemotaxis receptor methyltransferase CheR, N-terminal domain"/>
    <property type="match status" value="1"/>
</dbReference>
<keyword evidence="3" id="KW-0597">Phosphoprotein</keyword>
<dbReference type="PROSITE" id="PS50112">
    <property type="entry name" value="PAS"/>
    <property type="match status" value="1"/>
</dbReference>
<comment type="caution">
    <text evidence="18">The sequence shown here is derived from an EMBL/GenBank/DDBJ whole genome shotgun (WGS) entry which is preliminary data.</text>
</comment>